<name>A0A4Z1DXU5_9MICO</name>
<keyword evidence="1" id="KW-1133">Transmembrane helix</keyword>
<dbReference type="Pfam" id="PF10825">
    <property type="entry name" value="DUF2752"/>
    <property type="match status" value="1"/>
</dbReference>
<comment type="caution">
    <text evidence="2">The sequence shown here is derived from an EMBL/GenBank/DDBJ whole genome shotgun (WGS) entry which is preliminary data.</text>
</comment>
<dbReference type="RefSeq" id="WP_233251618.1">
    <property type="nucleotide sequence ID" value="NZ_RHPJ01000003.1"/>
</dbReference>
<keyword evidence="3" id="KW-1185">Reference proteome</keyword>
<gene>
    <name evidence="2" type="ORF">SERN_2118</name>
</gene>
<protein>
    <submittedName>
        <fullName evidence="2">Putative membrane protein</fullName>
    </submittedName>
</protein>
<sequence length="149" mass="15274">MTAPRPTATPADAQRRGGGSWWLPLGLGGVALGGAVLLALRSPHVAGSYGFCPSALLGLACPGCGGLRGTYELVHGDVAAAWSYNPLVVLGAPVLLALLARWFRDAARGEAPWSPPTWAAVTLAVGLGAFWALRNVPLLSPYLGPLAIP</sequence>
<feature type="transmembrane region" description="Helical" evidence="1">
    <location>
        <begin position="82"/>
        <end position="103"/>
    </location>
</feature>
<accession>A0A4Z1DXU5</accession>
<feature type="transmembrane region" description="Helical" evidence="1">
    <location>
        <begin position="115"/>
        <end position="133"/>
    </location>
</feature>
<evidence type="ECO:0000313" key="3">
    <source>
        <dbReference type="Proteomes" id="UP000297318"/>
    </source>
</evidence>
<organism evidence="2 3">
    <name type="scientific">Serinibacter arcticus</name>
    <dbReference type="NCBI Taxonomy" id="1655435"/>
    <lineage>
        <taxon>Bacteria</taxon>
        <taxon>Bacillati</taxon>
        <taxon>Actinomycetota</taxon>
        <taxon>Actinomycetes</taxon>
        <taxon>Micrococcales</taxon>
        <taxon>Beutenbergiaceae</taxon>
        <taxon>Serinibacter</taxon>
    </lineage>
</organism>
<feature type="transmembrane region" description="Helical" evidence="1">
    <location>
        <begin position="21"/>
        <end position="40"/>
    </location>
</feature>
<keyword evidence="1" id="KW-0812">Transmembrane</keyword>
<dbReference type="AlphaFoldDB" id="A0A4Z1DXU5"/>
<evidence type="ECO:0000313" key="2">
    <source>
        <dbReference type="EMBL" id="TGO04525.1"/>
    </source>
</evidence>
<evidence type="ECO:0000256" key="1">
    <source>
        <dbReference type="SAM" id="Phobius"/>
    </source>
</evidence>
<dbReference type="EMBL" id="RHPJ01000003">
    <property type="protein sequence ID" value="TGO04525.1"/>
    <property type="molecule type" value="Genomic_DNA"/>
</dbReference>
<proteinExistence type="predicted"/>
<dbReference type="Proteomes" id="UP000297318">
    <property type="component" value="Unassembled WGS sequence"/>
</dbReference>
<reference evidence="2 3" key="1">
    <citation type="submission" date="2018-11" db="EMBL/GenBank/DDBJ databases">
        <title>Complete genome sequencing of the Actinobacteria Serinibacter sp. K3-2.</title>
        <authorList>
            <person name="Rakitin A.L."/>
            <person name="Beletsky A.V."/>
            <person name="Mardanov A.V."/>
            <person name="Ravin N.V."/>
            <person name="Gromova A.S."/>
            <person name="Filippova S.N."/>
            <person name="Gal'Chenko V.F."/>
        </authorList>
    </citation>
    <scope>NUCLEOTIDE SEQUENCE [LARGE SCALE GENOMIC DNA]</scope>
    <source>
        <strain evidence="2 3">K3-2</strain>
    </source>
</reference>
<dbReference type="InterPro" id="IPR021215">
    <property type="entry name" value="DUF2752"/>
</dbReference>
<keyword evidence="1" id="KW-0472">Membrane</keyword>